<sequence length="102" mass="11503">MKRIGFVLLDQDREMQSYELNKAGCNAVIESLCIDDAIEQLSEGDVLVLWRMDKLAQSVEELKPKLDRVQGCGACLELIFEGLNTCDDGEWLSQLIEVVNKL</sequence>
<evidence type="ECO:0000313" key="1">
    <source>
        <dbReference type="EMBL" id="AKN38830.1"/>
    </source>
</evidence>
<protein>
    <recommendedName>
        <fullName evidence="2">Resolvase/invertase-type recombinase catalytic domain-containing protein</fullName>
    </recommendedName>
</protein>
<dbReference type="EMBL" id="KP795616">
    <property type="protein sequence ID" value="AKN38830.1"/>
    <property type="molecule type" value="Genomic_DNA"/>
</dbReference>
<dbReference type="AlphaFoldDB" id="A0A0H3ZRE6"/>
<dbReference type="SUPFAM" id="SSF53041">
    <property type="entry name" value="Resolvase-like"/>
    <property type="match status" value="1"/>
</dbReference>
<reference evidence="1" key="1">
    <citation type="journal article" date="2015" name="MBio">
        <title>Eco-Evolutionary Dynamics of Episomes among Ecologically Cohesive Bacterial Populations.</title>
        <authorList>
            <person name="Xue H."/>
            <person name="Cordero O.X."/>
            <person name="Camas F.M."/>
            <person name="Trimble W."/>
            <person name="Meyer F."/>
            <person name="Guglielmini J."/>
            <person name="Rocha E.P."/>
            <person name="Polz M.F."/>
        </authorList>
    </citation>
    <scope>NUCLEOTIDE SEQUENCE</scope>
    <source>
        <strain evidence="1">FF_113</strain>
    </source>
</reference>
<proteinExistence type="predicted"/>
<dbReference type="InterPro" id="IPR036162">
    <property type="entry name" value="Resolvase-like_N_sf"/>
</dbReference>
<organism evidence="1">
    <name type="scientific">Enterovibrio sp. FF_113</name>
    <dbReference type="NCBI Taxonomy" id="1660266"/>
    <lineage>
        <taxon>Bacteria</taxon>
        <taxon>Pseudomonadati</taxon>
        <taxon>Pseudomonadota</taxon>
        <taxon>Gammaproteobacteria</taxon>
        <taxon>Vibrionales</taxon>
        <taxon>Vibrionaceae</taxon>
        <taxon>Enterovibrio</taxon>
    </lineage>
</organism>
<evidence type="ECO:0008006" key="2">
    <source>
        <dbReference type="Google" id="ProtNLM"/>
    </source>
</evidence>
<dbReference type="GO" id="GO:0000150">
    <property type="term" value="F:DNA strand exchange activity"/>
    <property type="evidence" value="ECO:0007669"/>
    <property type="project" value="InterPro"/>
</dbReference>
<name>A0A0H3ZRE6_9GAMM</name>
<dbReference type="GO" id="GO:0003677">
    <property type="term" value="F:DNA binding"/>
    <property type="evidence" value="ECO:0007669"/>
    <property type="project" value="InterPro"/>
</dbReference>
<accession>A0A0H3ZRE6</accession>